<reference evidence="3" key="1">
    <citation type="submission" date="2020-02" db="EMBL/GenBank/DDBJ databases">
        <authorList>
            <person name="Chen W.-M."/>
        </authorList>
    </citation>
    <scope>NUCLEOTIDE SEQUENCE</scope>
    <source>
        <strain evidence="3">NBD-18</strain>
    </source>
</reference>
<dbReference type="PANTHER" id="PTHR22642:SF2">
    <property type="entry name" value="PROTEIN LONG AFTER FAR-RED 3"/>
    <property type="match status" value="1"/>
</dbReference>
<evidence type="ECO:0000256" key="1">
    <source>
        <dbReference type="SAM" id="SignalP"/>
    </source>
</evidence>
<feature type="domain" description="PAS" evidence="2">
    <location>
        <begin position="161"/>
        <end position="194"/>
    </location>
</feature>
<dbReference type="Gene3D" id="3.20.20.140">
    <property type="entry name" value="Metal-dependent hydrolases"/>
    <property type="match status" value="1"/>
</dbReference>
<dbReference type="PROSITE" id="PS51257">
    <property type="entry name" value="PROKAR_LIPOPROTEIN"/>
    <property type="match status" value="1"/>
</dbReference>
<evidence type="ECO:0000313" key="3">
    <source>
        <dbReference type="EMBL" id="NDY84124.1"/>
    </source>
</evidence>
<comment type="caution">
    <text evidence="3">The sequence shown here is derived from an EMBL/GenBank/DDBJ whole genome shotgun (WGS) entry which is preliminary data.</text>
</comment>
<keyword evidence="3" id="KW-0378">Hydrolase</keyword>
<evidence type="ECO:0000259" key="2">
    <source>
        <dbReference type="PROSITE" id="PS50112"/>
    </source>
</evidence>
<accession>A0A6B2R357</accession>
<dbReference type="GO" id="GO:0016810">
    <property type="term" value="F:hydrolase activity, acting on carbon-nitrogen (but not peptide) bonds"/>
    <property type="evidence" value="ECO:0007669"/>
    <property type="project" value="InterPro"/>
</dbReference>
<keyword evidence="1" id="KW-0732">Signal</keyword>
<dbReference type="RefSeq" id="WP_163655934.1">
    <property type="nucleotide sequence ID" value="NZ_JAAGRN010000009.1"/>
</dbReference>
<dbReference type="SUPFAM" id="SSF51556">
    <property type="entry name" value="Metallo-dependent hydrolases"/>
    <property type="match status" value="1"/>
</dbReference>
<dbReference type="Gene3D" id="3.10.310.70">
    <property type="match status" value="1"/>
</dbReference>
<dbReference type="CDD" id="cd01300">
    <property type="entry name" value="YtcJ_like"/>
    <property type="match status" value="1"/>
</dbReference>
<dbReference type="InterPro" id="IPR013108">
    <property type="entry name" value="Amidohydro_3"/>
</dbReference>
<organism evidence="3">
    <name type="scientific">Sheuella amnicola</name>
    <dbReference type="NCBI Taxonomy" id="2707330"/>
    <lineage>
        <taxon>Bacteria</taxon>
        <taxon>Pseudomonadati</taxon>
        <taxon>Pseudomonadota</taxon>
        <taxon>Betaproteobacteria</taxon>
        <taxon>Burkholderiales</taxon>
        <taxon>Alcaligenaceae</taxon>
        <taxon>Sheuella</taxon>
    </lineage>
</organism>
<protein>
    <submittedName>
        <fullName evidence="3">Amidohydrolase family protein</fullName>
    </submittedName>
</protein>
<dbReference type="PROSITE" id="PS50112">
    <property type="entry name" value="PAS"/>
    <property type="match status" value="1"/>
</dbReference>
<dbReference type="AlphaFoldDB" id="A0A6B2R357"/>
<dbReference type="InterPro" id="IPR032466">
    <property type="entry name" value="Metal_Hydrolase"/>
</dbReference>
<dbReference type="SUPFAM" id="SSF51338">
    <property type="entry name" value="Composite domain of metallo-dependent hydrolases"/>
    <property type="match status" value="1"/>
</dbReference>
<feature type="signal peptide" evidence="1">
    <location>
        <begin position="1"/>
        <end position="22"/>
    </location>
</feature>
<proteinExistence type="predicted"/>
<dbReference type="InterPro" id="IPR000014">
    <property type="entry name" value="PAS"/>
</dbReference>
<dbReference type="Pfam" id="PF07969">
    <property type="entry name" value="Amidohydro_3"/>
    <property type="match status" value="1"/>
</dbReference>
<name>A0A6B2R357_9BURK</name>
<dbReference type="InterPro" id="IPR011059">
    <property type="entry name" value="Metal-dep_hydrolase_composite"/>
</dbReference>
<sequence>MKNFAKLSAISVFCFSSLSCFASNSGGTADTIFYGGPVLTVNAKNEEVQALAVQNGKIVAVGTKDSVLKNWKSDKTSVVDLKGQTLMPGFVEPHVHFIVTSLFEGLWTNLSNFNLPYDTIETLTEKLKANLKNVPAGGWLTAFGVDPSRTNPFLAELNADILDKVSTEVPIFVVNQSGHIAYVNRKAFELAGITNKTPNPVGGGVFVKDAQGNLTGKLIEPTSYLPFMAKMPQPSEAQLIGAIQSTMKKVAATGVTTASEMSVGSNLGVDQEIAIYKKLAAADALPVRVRGYLWGEALPKGNLSIKPNEGDDRLRFIGIKYIADGSTQGMTAALNAPYIHPHGTTFSGDLDYKDDEILSLMKPYFDQGWQISIHSNGDKAIDQTLNNYAKLLSGSAKPQERRLRIEHFTVNNKDQVKKAVELGVIPSFTIDHVRYWGEAFHNHLIGSERADRIDPTGDFKKAGGRFTLHSDTPVSPVGPLSYISEAVTREWQLPPTKVLGPDQRVTVDDAIRAVTIDAAYQVMSDDKVGSLEVGKQADFVVLAKNPRTTKPEEIRDIQVKETWIDGKKIK</sequence>
<dbReference type="PANTHER" id="PTHR22642">
    <property type="entry name" value="IMIDAZOLONEPROPIONASE"/>
    <property type="match status" value="1"/>
</dbReference>
<dbReference type="Gene3D" id="2.30.40.10">
    <property type="entry name" value="Urease, subunit C, domain 1"/>
    <property type="match status" value="1"/>
</dbReference>
<gene>
    <name evidence="3" type="ORF">G3I67_12880</name>
</gene>
<dbReference type="EMBL" id="JAAGRN010000009">
    <property type="protein sequence ID" value="NDY84124.1"/>
    <property type="molecule type" value="Genomic_DNA"/>
</dbReference>
<dbReference type="InterPro" id="IPR033932">
    <property type="entry name" value="YtcJ-like"/>
</dbReference>
<feature type="chain" id="PRO_5025639199" evidence="1">
    <location>
        <begin position="23"/>
        <end position="570"/>
    </location>
</feature>